<keyword evidence="3 10" id="KW-0808">Transferase</keyword>
<evidence type="ECO:0000256" key="2">
    <source>
        <dbReference type="ARBA" id="ARBA00022490"/>
    </source>
</evidence>
<dbReference type="PANTHER" id="PTHR11735:SF14">
    <property type="entry name" value="TRNA N6-ADENOSINE THREONYLCARBAMOYLTRANSFERASE"/>
    <property type="match status" value="1"/>
</dbReference>
<dbReference type="NCBIfam" id="TIGR03722">
    <property type="entry name" value="arch_KAE1"/>
    <property type="match status" value="1"/>
</dbReference>
<dbReference type="Proteomes" id="UP000039324">
    <property type="component" value="Unassembled WGS sequence"/>
</dbReference>
<comment type="cofactor">
    <cofactor evidence="10">
        <name>a divalent metal cation</name>
        <dbReference type="ChEBI" id="CHEBI:60240"/>
    </cofactor>
    <text evidence="10">Binds 1 divalent metal cation per subunit.</text>
</comment>
<evidence type="ECO:0000256" key="7">
    <source>
        <dbReference type="ARBA" id="ARBA00023315"/>
    </source>
</evidence>
<feature type="binding site" evidence="10">
    <location>
        <position position="177"/>
    </location>
    <ligand>
        <name>substrate</name>
    </ligand>
</feature>
<dbReference type="STRING" id="37360.A0A0G4J3A0"/>
<evidence type="ECO:0000256" key="10">
    <source>
        <dbReference type="HAMAP-Rule" id="MF_03180"/>
    </source>
</evidence>
<gene>
    <name evidence="12" type="ORF">PBRA_008663</name>
</gene>
<evidence type="ECO:0000256" key="9">
    <source>
        <dbReference type="ARBA" id="ARBA00048117"/>
    </source>
</evidence>
<proteinExistence type="inferred from homology"/>
<protein>
    <recommendedName>
        <fullName evidence="1">N(6)-L-threonylcarbamoyladenine synthase</fullName>
        <ecNumber evidence="1">2.3.1.234</ecNumber>
    </recommendedName>
    <alternativeName>
        <fullName evidence="8">N6-L-threonylcarbamoyladenine synthase</fullName>
    </alternativeName>
</protein>
<feature type="binding site" evidence="10">
    <location>
        <begin position="130"/>
        <end position="134"/>
    </location>
    <ligand>
        <name>substrate</name>
    </ligand>
</feature>
<dbReference type="Pfam" id="PF00814">
    <property type="entry name" value="TsaD"/>
    <property type="match status" value="1"/>
</dbReference>
<feature type="domain" description="Gcp-like" evidence="11">
    <location>
        <begin position="28"/>
        <end position="301"/>
    </location>
</feature>
<dbReference type="OrthoDB" id="10254073at2759"/>
<feature type="binding site" evidence="10">
    <location>
        <position position="181"/>
    </location>
    <ligand>
        <name>substrate</name>
    </ligand>
</feature>
<dbReference type="InterPro" id="IPR000905">
    <property type="entry name" value="Gcp-like_dom"/>
</dbReference>
<name>A0A0G4J3A0_PLABS</name>
<comment type="subcellular location">
    <subcellularLocation>
        <location evidence="10">Cytoplasm</location>
    </subcellularLocation>
    <subcellularLocation>
        <location evidence="10">Nucleus</location>
    </subcellularLocation>
</comment>
<dbReference type="InterPro" id="IPR017861">
    <property type="entry name" value="KAE1/TsaD"/>
</dbReference>
<organism evidence="12 13">
    <name type="scientific">Plasmodiophora brassicae</name>
    <name type="common">Clubroot disease agent</name>
    <dbReference type="NCBI Taxonomy" id="37360"/>
    <lineage>
        <taxon>Eukaryota</taxon>
        <taxon>Sar</taxon>
        <taxon>Rhizaria</taxon>
        <taxon>Endomyxa</taxon>
        <taxon>Phytomyxea</taxon>
        <taxon>Plasmodiophorida</taxon>
        <taxon>Plasmodiophoridae</taxon>
        <taxon>Plasmodiophora</taxon>
    </lineage>
</organism>
<feature type="binding site" evidence="10">
    <location>
        <position position="295"/>
    </location>
    <ligand>
        <name>a divalent metal cation</name>
        <dbReference type="ChEBI" id="CHEBI:60240"/>
    </ligand>
</feature>
<keyword evidence="13" id="KW-1185">Reference proteome</keyword>
<reference evidence="12 13" key="1">
    <citation type="submission" date="2015-02" db="EMBL/GenBank/DDBJ databases">
        <authorList>
            <person name="Chooi Y.-H."/>
        </authorList>
    </citation>
    <scope>NUCLEOTIDE SEQUENCE [LARGE SCALE GENOMIC DNA]</scope>
    <source>
        <strain evidence="12">E3</strain>
    </source>
</reference>
<sequence length="336" mass="36456">MYVIGLEGSANKLGVGIVDEHGKIYANVRHTFITPPGTGFLPRETAQHHQQWAIPLVKQALEQAGLRPDQIDLLAYTKGPGMGAPLQAVAVVVRVLSQIWKKPIIAVNHCIGHIEMGRCVTGADNPAVLYVSGGNTQIISYSAGRYRIFGETIDIAVGNCLDRFAREIGLSNDPSPGYNIELLARQGGAKLIELPYIVKGMDVSFAGLLTFIQGTAKTMLKAGECTKADLCYSLQETIFAMLVEVTERAMAHCGHDSVLIVGGVGCNQRLQQMMGDMCKQRGATVCTIDDRYAIDNGAMIAHAGCLMYRAGLSTPLDETTTTQRFRTDEVDVIWRT</sequence>
<dbReference type="GO" id="GO:0046872">
    <property type="term" value="F:metal ion binding"/>
    <property type="evidence" value="ECO:0007669"/>
    <property type="project" value="UniProtKB-KW"/>
</dbReference>
<keyword evidence="4 10" id="KW-0819">tRNA processing</keyword>
<feature type="binding site" evidence="10">
    <location>
        <position position="109"/>
    </location>
    <ligand>
        <name>a divalent metal cation</name>
        <dbReference type="ChEBI" id="CHEBI:60240"/>
    </ligand>
</feature>
<dbReference type="FunFam" id="3.30.420.40:FF:000295">
    <property type="entry name" value="Probable tRNA N6-adenosine threonylcarbamoyltransferase"/>
    <property type="match status" value="1"/>
</dbReference>
<dbReference type="CDD" id="cd24132">
    <property type="entry name" value="ASKHA_NBD_OSGEP_like_euk"/>
    <property type="match status" value="1"/>
</dbReference>
<dbReference type="GO" id="GO:0002949">
    <property type="term" value="P:tRNA threonylcarbamoyladenosine modification"/>
    <property type="evidence" value="ECO:0007669"/>
    <property type="project" value="UniProtKB-UniRule"/>
</dbReference>
<dbReference type="InterPro" id="IPR034680">
    <property type="entry name" value="Kae1_archaea_euk"/>
</dbReference>
<comment type="similarity">
    <text evidence="10">Belongs to the KAE1 / TsaD family.</text>
</comment>
<dbReference type="GO" id="GO:0005634">
    <property type="term" value="C:nucleus"/>
    <property type="evidence" value="ECO:0007669"/>
    <property type="project" value="UniProtKB-SubCell"/>
</dbReference>
<evidence type="ECO:0000259" key="11">
    <source>
        <dbReference type="Pfam" id="PF00814"/>
    </source>
</evidence>
<dbReference type="OMA" id="HHRSWVV"/>
<keyword evidence="6 10" id="KW-0539">Nucleus</keyword>
<accession>A0A0G4J3A0</accession>
<dbReference type="PRINTS" id="PR00789">
    <property type="entry name" value="OSIALOPTASE"/>
</dbReference>
<evidence type="ECO:0000256" key="3">
    <source>
        <dbReference type="ARBA" id="ARBA00022679"/>
    </source>
</evidence>
<evidence type="ECO:0000256" key="6">
    <source>
        <dbReference type="ARBA" id="ARBA00023242"/>
    </source>
</evidence>
<keyword evidence="2 10" id="KW-0963">Cytoplasm</keyword>
<dbReference type="FunFam" id="3.30.420.40:FF:000038">
    <property type="entry name" value="Probable tRNA N6-adenosine threonylcarbamoyltransferase"/>
    <property type="match status" value="1"/>
</dbReference>
<dbReference type="SUPFAM" id="SSF53067">
    <property type="entry name" value="Actin-like ATPase domain"/>
    <property type="match status" value="1"/>
</dbReference>
<dbReference type="GO" id="GO:0061711">
    <property type="term" value="F:tRNA N(6)-L-threonylcarbamoyladenine synthase activity"/>
    <property type="evidence" value="ECO:0007669"/>
    <property type="project" value="UniProtKB-EC"/>
</dbReference>
<dbReference type="NCBIfam" id="TIGR00329">
    <property type="entry name" value="gcp_kae1"/>
    <property type="match status" value="1"/>
</dbReference>
<dbReference type="GO" id="GO:0000408">
    <property type="term" value="C:EKC/KEOPS complex"/>
    <property type="evidence" value="ECO:0007669"/>
    <property type="project" value="InterPro"/>
</dbReference>
<dbReference type="HAMAP" id="MF_01446">
    <property type="entry name" value="Kae1"/>
    <property type="match status" value="1"/>
</dbReference>
<feature type="binding site" evidence="10">
    <location>
        <position position="113"/>
    </location>
    <ligand>
        <name>a divalent metal cation</name>
        <dbReference type="ChEBI" id="CHEBI:60240"/>
    </ligand>
</feature>
<evidence type="ECO:0000256" key="4">
    <source>
        <dbReference type="ARBA" id="ARBA00022694"/>
    </source>
</evidence>
<dbReference type="EC" id="2.3.1.234" evidence="1"/>
<dbReference type="Gene3D" id="3.30.420.40">
    <property type="match status" value="2"/>
</dbReference>
<feature type="binding site" evidence="10">
    <location>
        <position position="267"/>
    </location>
    <ligand>
        <name>substrate</name>
    </ligand>
</feature>
<evidence type="ECO:0000313" key="13">
    <source>
        <dbReference type="Proteomes" id="UP000039324"/>
    </source>
</evidence>
<comment type="catalytic activity">
    <reaction evidence="9 10">
        <text>L-threonylcarbamoyladenylate + adenosine(37) in tRNA = N(6)-L-threonylcarbamoyladenosine(37) in tRNA + AMP + H(+)</text>
        <dbReference type="Rhea" id="RHEA:37059"/>
        <dbReference type="Rhea" id="RHEA-COMP:10162"/>
        <dbReference type="Rhea" id="RHEA-COMP:10163"/>
        <dbReference type="ChEBI" id="CHEBI:15378"/>
        <dbReference type="ChEBI" id="CHEBI:73682"/>
        <dbReference type="ChEBI" id="CHEBI:74411"/>
        <dbReference type="ChEBI" id="CHEBI:74418"/>
        <dbReference type="ChEBI" id="CHEBI:456215"/>
        <dbReference type="EC" id="2.3.1.234"/>
    </reaction>
</comment>
<keyword evidence="7 10" id="KW-0012">Acyltransferase</keyword>
<evidence type="ECO:0000256" key="8">
    <source>
        <dbReference type="ARBA" id="ARBA00030439"/>
    </source>
</evidence>
<feature type="binding site" evidence="10">
    <location>
        <position position="162"/>
    </location>
    <ligand>
        <name>substrate</name>
    </ligand>
</feature>
<evidence type="ECO:0000313" key="12">
    <source>
        <dbReference type="EMBL" id="CEP01721.1"/>
    </source>
</evidence>
<evidence type="ECO:0000256" key="1">
    <source>
        <dbReference type="ARBA" id="ARBA00012156"/>
    </source>
</evidence>
<dbReference type="PANTHER" id="PTHR11735">
    <property type="entry name" value="TRNA N6-ADENOSINE THREONYLCARBAMOYLTRANSFERASE"/>
    <property type="match status" value="1"/>
</dbReference>
<dbReference type="GO" id="GO:0005737">
    <property type="term" value="C:cytoplasm"/>
    <property type="evidence" value="ECO:0007669"/>
    <property type="project" value="UniProtKB-SubCell"/>
</dbReference>
<keyword evidence="5 10" id="KW-0479">Metal-binding</keyword>
<dbReference type="AlphaFoldDB" id="A0A0G4J3A0"/>
<dbReference type="InterPro" id="IPR043129">
    <property type="entry name" value="ATPase_NBD"/>
</dbReference>
<dbReference type="EMBL" id="CDSF01000116">
    <property type="protein sequence ID" value="CEP01721.1"/>
    <property type="molecule type" value="Genomic_DNA"/>
</dbReference>
<feature type="binding site" evidence="10">
    <location>
        <position position="130"/>
    </location>
    <ligand>
        <name>a divalent metal cation</name>
        <dbReference type="ChEBI" id="CHEBI:60240"/>
    </ligand>
</feature>
<evidence type="ECO:0000256" key="5">
    <source>
        <dbReference type="ARBA" id="ARBA00022723"/>
    </source>
</evidence>